<gene>
    <name evidence="13" type="ORF">KFK09_006344</name>
</gene>
<keyword evidence="8" id="KW-0328">Glycosyltransferase</keyword>
<dbReference type="InterPro" id="IPR029057">
    <property type="entry name" value="PRTase-like"/>
</dbReference>
<protein>
    <recommendedName>
        <fullName evidence="6">adenine phosphoribosyltransferase</fullName>
        <ecNumber evidence="6">2.4.2.7</ecNumber>
    </recommendedName>
</protein>
<feature type="region of interest" description="Disordered" evidence="11">
    <location>
        <begin position="62"/>
        <end position="84"/>
    </location>
</feature>
<dbReference type="CDD" id="cd06223">
    <property type="entry name" value="PRTases_typeI"/>
    <property type="match status" value="1"/>
</dbReference>
<evidence type="ECO:0000256" key="2">
    <source>
        <dbReference type="ARBA" id="ARBA00004496"/>
    </source>
</evidence>
<dbReference type="Gene3D" id="3.40.50.2020">
    <property type="match status" value="1"/>
</dbReference>
<dbReference type="GO" id="GO:0003999">
    <property type="term" value="F:adenine phosphoribosyltransferase activity"/>
    <property type="evidence" value="ECO:0007669"/>
    <property type="project" value="UniProtKB-EC"/>
</dbReference>
<organism evidence="13 14">
    <name type="scientific">Dendrobium nobile</name>
    <name type="common">Orchid</name>
    <dbReference type="NCBI Taxonomy" id="94219"/>
    <lineage>
        <taxon>Eukaryota</taxon>
        <taxon>Viridiplantae</taxon>
        <taxon>Streptophyta</taxon>
        <taxon>Embryophyta</taxon>
        <taxon>Tracheophyta</taxon>
        <taxon>Spermatophyta</taxon>
        <taxon>Magnoliopsida</taxon>
        <taxon>Liliopsida</taxon>
        <taxon>Asparagales</taxon>
        <taxon>Orchidaceae</taxon>
        <taxon>Epidendroideae</taxon>
        <taxon>Malaxideae</taxon>
        <taxon>Dendrobiinae</taxon>
        <taxon>Dendrobium</taxon>
    </lineage>
</organism>
<comment type="caution">
    <text evidence="13">The sequence shown here is derived from an EMBL/GenBank/DDBJ whole genome shotgun (WGS) entry which is preliminary data.</text>
</comment>
<comment type="similarity">
    <text evidence="4">Belongs to the purine/pyrimidine phosphoribosyltransferase family.</text>
</comment>
<evidence type="ECO:0000256" key="1">
    <source>
        <dbReference type="ARBA" id="ARBA00000868"/>
    </source>
</evidence>
<keyword evidence="7" id="KW-0963">Cytoplasm</keyword>
<dbReference type="PANTHER" id="PTHR11776">
    <property type="entry name" value="ADENINE PHOSPHORIBOSYLTRANSFERASE"/>
    <property type="match status" value="1"/>
</dbReference>
<dbReference type="InterPro" id="IPR050120">
    <property type="entry name" value="Adenine_PRTase"/>
</dbReference>
<evidence type="ECO:0000313" key="13">
    <source>
        <dbReference type="EMBL" id="KAI0518907.1"/>
    </source>
</evidence>
<dbReference type="AlphaFoldDB" id="A0A8T3BT74"/>
<evidence type="ECO:0000256" key="3">
    <source>
        <dbReference type="ARBA" id="ARBA00004659"/>
    </source>
</evidence>
<evidence type="ECO:0000256" key="5">
    <source>
        <dbReference type="ARBA" id="ARBA00011738"/>
    </source>
</evidence>
<evidence type="ECO:0000256" key="9">
    <source>
        <dbReference type="ARBA" id="ARBA00022679"/>
    </source>
</evidence>
<keyword evidence="10" id="KW-0660">Purine salvage</keyword>
<feature type="domain" description="Phosphoribosyltransferase" evidence="12">
    <location>
        <begin position="146"/>
        <end position="185"/>
    </location>
</feature>
<dbReference type="GO" id="GO:0005829">
    <property type="term" value="C:cytosol"/>
    <property type="evidence" value="ECO:0007669"/>
    <property type="project" value="TreeGrafter"/>
</dbReference>
<dbReference type="PANTHER" id="PTHR11776:SF22">
    <property type="entry name" value="ADENINE PHOSPHORIBOSYLTRANSFERASE 5"/>
    <property type="match status" value="1"/>
</dbReference>
<evidence type="ECO:0000256" key="7">
    <source>
        <dbReference type="ARBA" id="ARBA00022490"/>
    </source>
</evidence>
<evidence type="ECO:0000256" key="10">
    <source>
        <dbReference type="ARBA" id="ARBA00022726"/>
    </source>
</evidence>
<evidence type="ECO:0000256" key="8">
    <source>
        <dbReference type="ARBA" id="ARBA00022676"/>
    </source>
</evidence>
<evidence type="ECO:0000256" key="6">
    <source>
        <dbReference type="ARBA" id="ARBA00011893"/>
    </source>
</evidence>
<comment type="subcellular location">
    <subcellularLocation>
        <location evidence="2">Cytoplasm</location>
    </subcellularLocation>
</comment>
<dbReference type="SUPFAM" id="SSF53271">
    <property type="entry name" value="PRTase-like"/>
    <property type="match status" value="1"/>
</dbReference>
<accession>A0A8T3BT74</accession>
<dbReference type="SMR" id="A0A8T3BT74"/>
<dbReference type="EC" id="2.4.2.7" evidence="6"/>
<dbReference type="EMBL" id="JAGYWB010000006">
    <property type="protein sequence ID" value="KAI0518907.1"/>
    <property type="molecule type" value="Genomic_DNA"/>
</dbReference>
<sequence>MATSETLGRTRIPLDEQLDLDDAATDRRHLRLRPRMDEAKRERTNEMLTVVSLDDAGRMTRKMTGPAGPHGTGSGGEFRLSHRPIAPPKSRKLRKLGWLFLCHQTVIHLSEGTNGIHLGEVLSEAYELEYGKDCLEMNVGAVQPRERVLIFDDLIATGGTLCAAMKLIEKAGGEVVEFACLIGSPKFKGRYRLNGKPVYVLVECRR</sequence>
<evidence type="ECO:0000259" key="12">
    <source>
        <dbReference type="Pfam" id="PF00156"/>
    </source>
</evidence>
<reference evidence="13" key="1">
    <citation type="journal article" date="2022" name="Front. Genet.">
        <title>Chromosome-Scale Assembly of the Dendrobium nobile Genome Provides Insights Into the Molecular Mechanism of the Biosynthesis of the Medicinal Active Ingredient of Dendrobium.</title>
        <authorList>
            <person name="Xu Q."/>
            <person name="Niu S.-C."/>
            <person name="Li K.-L."/>
            <person name="Zheng P.-J."/>
            <person name="Zhang X.-J."/>
            <person name="Jia Y."/>
            <person name="Liu Y."/>
            <person name="Niu Y.-X."/>
            <person name="Yu L.-H."/>
            <person name="Chen D.-F."/>
            <person name="Zhang G.-Q."/>
        </authorList>
    </citation>
    <scope>NUCLEOTIDE SEQUENCE</scope>
    <source>
        <tissue evidence="13">Leaf</tissue>
    </source>
</reference>
<name>A0A8T3BT74_DENNO</name>
<evidence type="ECO:0000313" key="14">
    <source>
        <dbReference type="Proteomes" id="UP000829196"/>
    </source>
</evidence>
<dbReference type="InterPro" id="IPR000836">
    <property type="entry name" value="PRTase_dom"/>
</dbReference>
<dbReference type="Pfam" id="PF00156">
    <property type="entry name" value="Pribosyltran"/>
    <property type="match status" value="1"/>
</dbReference>
<comment type="catalytic activity">
    <reaction evidence="1">
        <text>AMP + diphosphate = 5-phospho-alpha-D-ribose 1-diphosphate + adenine</text>
        <dbReference type="Rhea" id="RHEA:16609"/>
        <dbReference type="ChEBI" id="CHEBI:16708"/>
        <dbReference type="ChEBI" id="CHEBI:33019"/>
        <dbReference type="ChEBI" id="CHEBI:58017"/>
        <dbReference type="ChEBI" id="CHEBI:456215"/>
        <dbReference type="EC" id="2.4.2.7"/>
    </reaction>
</comment>
<dbReference type="Proteomes" id="UP000829196">
    <property type="component" value="Unassembled WGS sequence"/>
</dbReference>
<evidence type="ECO:0000256" key="11">
    <source>
        <dbReference type="SAM" id="MobiDB-lite"/>
    </source>
</evidence>
<keyword evidence="14" id="KW-1185">Reference proteome</keyword>
<proteinExistence type="inferred from homology"/>
<comment type="pathway">
    <text evidence="3">Purine metabolism; AMP biosynthesis via salvage pathway; AMP from adenine: step 1/1.</text>
</comment>
<comment type="subunit">
    <text evidence="5">Homodimer.</text>
</comment>
<evidence type="ECO:0000256" key="4">
    <source>
        <dbReference type="ARBA" id="ARBA00008391"/>
    </source>
</evidence>
<dbReference type="GO" id="GO:0006166">
    <property type="term" value="P:purine ribonucleoside salvage"/>
    <property type="evidence" value="ECO:0007669"/>
    <property type="project" value="UniProtKB-KW"/>
</dbReference>
<dbReference type="OrthoDB" id="363185at2759"/>
<keyword evidence="9" id="KW-0808">Transferase</keyword>